<accession>A0A518KD51</accession>
<dbReference type="KEGG" id="bmei:Spa11_39510"/>
<gene>
    <name evidence="2" type="ORF">Spa11_39510</name>
</gene>
<dbReference type="EMBL" id="CP036349">
    <property type="protein sequence ID" value="QDV75730.1"/>
    <property type="molecule type" value="Genomic_DNA"/>
</dbReference>
<protein>
    <submittedName>
        <fullName evidence="2">Uncharacterized protein</fullName>
    </submittedName>
</protein>
<dbReference type="RefSeq" id="WP_145115526.1">
    <property type="nucleotide sequence ID" value="NZ_CP036349.1"/>
</dbReference>
<evidence type="ECO:0000313" key="2">
    <source>
        <dbReference type="EMBL" id="QDV75730.1"/>
    </source>
</evidence>
<keyword evidence="1" id="KW-0175">Coiled coil</keyword>
<evidence type="ECO:0000313" key="3">
    <source>
        <dbReference type="Proteomes" id="UP000316426"/>
    </source>
</evidence>
<dbReference type="AlphaFoldDB" id="A0A518KD51"/>
<reference evidence="2 3" key="1">
    <citation type="submission" date="2019-02" db="EMBL/GenBank/DDBJ databases">
        <title>Deep-cultivation of Planctomycetes and their phenomic and genomic characterization uncovers novel biology.</title>
        <authorList>
            <person name="Wiegand S."/>
            <person name="Jogler M."/>
            <person name="Boedeker C."/>
            <person name="Pinto D."/>
            <person name="Vollmers J."/>
            <person name="Rivas-Marin E."/>
            <person name="Kohn T."/>
            <person name="Peeters S.H."/>
            <person name="Heuer A."/>
            <person name="Rast P."/>
            <person name="Oberbeckmann S."/>
            <person name="Bunk B."/>
            <person name="Jeske O."/>
            <person name="Meyerdierks A."/>
            <person name="Storesund J.E."/>
            <person name="Kallscheuer N."/>
            <person name="Luecker S."/>
            <person name="Lage O.M."/>
            <person name="Pohl T."/>
            <person name="Merkel B.J."/>
            <person name="Hornburger P."/>
            <person name="Mueller R.-W."/>
            <person name="Bruemmer F."/>
            <person name="Labrenz M."/>
            <person name="Spormann A.M."/>
            <person name="Op den Camp H."/>
            <person name="Overmann J."/>
            <person name="Amann R."/>
            <person name="Jetten M.S.M."/>
            <person name="Mascher T."/>
            <person name="Medema M.H."/>
            <person name="Devos D.P."/>
            <person name="Kaster A.-K."/>
            <person name="Ovreas L."/>
            <person name="Rohde M."/>
            <person name="Galperin M.Y."/>
            <person name="Jogler C."/>
        </authorList>
    </citation>
    <scope>NUCLEOTIDE SEQUENCE [LARGE SCALE GENOMIC DNA]</scope>
    <source>
        <strain evidence="2 3">Spa11</strain>
    </source>
</reference>
<sequence length="218" mass="24075">MDDKKAAELEAIGASAAESIADMVAALECDYDRLAELREELEAFGESLGERLEELQEERDDDDAGADAWRAANPDAARELAELEALAELERTDKPTARAALAARWAVENPDEAEELAELEAAAGDCDDADDARERILEDPLSLRIFGERTDGEWEATSFELLLATGGPAVRILGDIDHHGEPSSPRLEVQDWFTPWRQYFDVDASTLDAYCSCFYFGE</sequence>
<feature type="coiled-coil region" evidence="1">
    <location>
        <begin position="24"/>
        <end position="58"/>
    </location>
</feature>
<dbReference type="Proteomes" id="UP000316426">
    <property type="component" value="Chromosome"/>
</dbReference>
<name>A0A518KD51_9BACT</name>
<proteinExistence type="predicted"/>
<organism evidence="2 3">
    <name type="scientific">Botrimarina mediterranea</name>
    <dbReference type="NCBI Taxonomy" id="2528022"/>
    <lineage>
        <taxon>Bacteria</taxon>
        <taxon>Pseudomonadati</taxon>
        <taxon>Planctomycetota</taxon>
        <taxon>Planctomycetia</taxon>
        <taxon>Pirellulales</taxon>
        <taxon>Lacipirellulaceae</taxon>
        <taxon>Botrimarina</taxon>
    </lineage>
</organism>
<keyword evidence="3" id="KW-1185">Reference proteome</keyword>
<evidence type="ECO:0000256" key="1">
    <source>
        <dbReference type="SAM" id="Coils"/>
    </source>
</evidence>